<dbReference type="Proteomes" id="UP001320706">
    <property type="component" value="Unassembled WGS sequence"/>
</dbReference>
<comment type="caution">
    <text evidence="1">The sequence shown here is derived from an EMBL/GenBank/DDBJ whole genome shotgun (WGS) entry which is preliminary data.</text>
</comment>
<dbReference type="EMBL" id="JAMKPW020000041">
    <property type="protein sequence ID" value="KAK8196766.1"/>
    <property type="molecule type" value="Genomic_DNA"/>
</dbReference>
<proteinExistence type="predicted"/>
<name>A0ACC3S598_9PEZI</name>
<organism evidence="1 2">
    <name type="scientific">Zalaria obscura</name>
    <dbReference type="NCBI Taxonomy" id="2024903"/>
    <lineage>
        <taxon>Eukaryota</taxon>
        <taxon>Fungi</taxon>
        <taxon>Dikarya</taxon>
        <taxon>Ascomycota</taxon>
        <taxon>Pezizomycotina</taxon>
        <taxon>Dothideomycetes</taxon>
        <taxon>Dothideomycetidae</taxon>
        <taxon>Dothideales</taxon>
        <taxon>Zalariaceae</taxon>
        <taxon>Zalaria</taxon>
    </lineage>
</organism>
<accession>A0ACC3S598</accession>
<gene>
    <name evidence="1" type="ORF">M8818_006933</name>
</gene>
<keyword evidence="2" id="KW-1185">Reference proteome</keyword>
<sequence>MTTPTSLSAKARPGPLQILTPYQSTDSVQQPMTPYMSESGGSSSPQSIYNEKLEPYMDSDSEPRQTQSLLPGDLEAQAAVKESVTTTESASSQNVAAEYFVSTKVKLICLGLYFAMNLGLTIYNKAVLGSFKFPWLLTALHTGSASLGCYVLHLLGYMKLTRLGRQEHLVLIAFSFLFTINIAISNVSLAMVSVPFHQIARSTCPIATLGIYRWVYGRTYSKATYLSLIPVVLGVGLSTYGDYYFTLMGFTLTFLGVFLASVKTVATNRLMTGSLALPALEVLLRMSPLAAAQSILFAWMTGEMDEFLVFRAEGHLSQNLVVALLGNGLLAFFLNITSFQTNKLAGALTITVCANIKQCLTILVGVMLFNVEVGFMNGLGMLITLFGAGWYSKVELDQKAKKAAAPQPARS</sequence>
<evidence type="ECO:0000313" key="1">
    <source>
        <dbReference type="EMBL" id="KAK8196766.1"/>
    </source>
</evidence>
<reference evidence="1" key="1">
    <citation type="submission" date="2024-02" db="EMBL/GenBank/DDBJ databases">
        <title>Metagenome Assembled Genome of Zalaria obscura JY119.</title>
        <authorList>
            <person name="Vighnesh L."/>
            <person name="Jagadeeshwari U."/>
            <person name="Venkata Ramana C."/>
            <person name="Sasikala C."/>
        </authorList>
    </citation>
    <scope>NUCLEOTIDE SEQUENCE</scope>
    <source>
        <strain evidence="1">JY119</strain>
    </source>
</reference>
<protein>
    <submittedName>
        <fullName evidence="1">Uncharacterized protein</fullName>
    </submittedName>
</protein>
<evidence type="ECO:0000313" key="2">
    <source>
        <dbReference type="Proteomes" id="UP001320706"/>
    </source>
</evidence>